<protein>
    <recommendedName>
        <fullName evidence="3">C2 domain-containing protein</fullName>
    </recommendedName>
</protein>
<evidence type="ECO:0000313" key="2">
    <source>
        <dbReference type="EMBL" id="CAD9980561.1"/>
    </source>
</evidence>
<feature type="signal peptide" evidence="1">
    <location>
        <begin position="1"/>
        <end position="29"/>
    </location>
</feature>
<evidence type="ECO:0000256" key="1">
    <source>
        <dbReference type="SAM" id="SignalP"/>
    </source>
</evidence>
<gene>
    <name evidence="2" type="ORF">APAL1065_LOCUS19576</name>
</gene>
<dbReference type="AlphaFoldDB" id="A0A7S2YKD8"/>
<sequence>MMTRMKDIALLWTWWLAILLFHHAVPVVAFTPSPSTAGFRHCGSKVFCLPAIQHGGITPDDATTMKKNQEFNAMESRRTFTSKLGLLTASFWYPLSAYALDEQDSSPAVPSATTMTDKILVQGVVTLGPNAELPDNSHENAALYITARPNKPDNVPRAILDGSNGKPPPVLATRIPNPTFPLKYTLQAPQDLTLEGAATSLDAETKLWFEGLDLIVSARWDTDGTAATRDPTDLVARTVTSSSSNLQLTGRGIGGKLVTGKSK</sequence>
<reference evidence="2" key="1">
    <citation type="submission" date="2021-01" db="EMBL/GenBank/DDBJ databases">
        <authorList>
            <person name="Corre E."/>
            <person name="Pelletier E."/>
            <person name="Niang G."/>
            <person name="Scheremetjew M."/>
            <person name="Finn R."/>
            <person name="Kale V."/>
            <person name="Holt S."/>
            <person name="Cochrane G."/>
            <person name="Meng A."/>
            <person name="Brown T."/>
            <person name="Cohen L."/>
        </authorList>
    </citation>
    <scope>NUCLEOTIDE SEQUENCE</scope>
    <source>
        <strain evidence="2">CCMP125</strain>
    </source>
</reference>
<name>A0A7S2YKD8_9STRA</name>
<organism evidence="2">
    <name type="scientific">Entomoneis paludosa</name>
    <dbReference type="NCBI Taxonomy" id="265537"/>
    <lineage>
        <taxon>Eukaryota</taxon>
        <taxon>Sar</taxon>
        <taxon>Stramenopiles</taxon>
        <taxon>Ochrophyta</taxon>
        <taxon>Bacillariophyta</taxon>
        <taxon>Bacillariophyceae</taxon>
        <taxon>Bacillariophycidae</taxon>
        <taxon>Entomoneidaceae</taxon>
        <taxon>Entomoneis</taxon>
    </lineage>
</organism>
<accession>A0A7S2YKD8</accession>
<keyword evidence="1" id="KW-0732">Signal</keyword>
<dbReference type="EMBL" id="HBHT01029149">
    <property type="protein sequence ID" value="CAD9980561.1"/>
    <property type="molecule type" value="Transcribed_RNA"/>
</dbReference>
<evidence type="ECO:0008006" key="3">
    <source>
        <dbReference type="Google" id="ProtNLM"/>
    </source>
</evidence>
<feature type="chain" id="PRO_5030538165" description="C2 domain-containing protein" evidence="1">
    <location>
        <begin position="30"/>
        <end position="263"/>
    </location>
</feature>
<proteinExistence type="predicted"/>